<dbReference type="EnsemblProtists" id="EOD08525">
    <property type="protein sequence ID" value="EOD08525"/>
    <property type="gene ID" value="EMIHUDRAFT_217217"/>
</dbReference>
<reference evidence="3" key="2">
    <citation type="submission" date="2024-10" db="UniProtKB">
        <authorList>
            <consortium name="EnsemblProtists"/>
        </authorList>
    </citation>
    <scope>IDENTIFICATION</scope>
</reference>
<dbReference type="InterPro" id="IPR016181">
    <property type="entry name" value="Acyl_CoA_acyltransferase"/>
</dbReference>
<proteinExistence type="predicted"/>
<keyword evidence="4" id="KW-1185">Reference proteome</keyword>
<dbReference type="GeneID" id="17254681"/>
<dbReference type="PROSITE" id="PS51186">
    <property type="entry name" value="GNAT"/>
    <property type="match status" value="1"/>
</dbReference>
<dbReference type="KEGG" id="ehx:EMIHUDRAFT_217217"/>
<dbReference type="CDD" id="cd04301">
    <property type="entry name" value="NAT_SF"/>
    <property type="match status" value="1"/>
</dbReference>
<dbReference type="GO" id="GO:0016747">
    <property type="term" value="F:acyltransferase activity, transferring groups other than amino-acyl groups"/>
    <property type="evidence" value="ECO:0007669"/>
    <property type="project" value="InterPro"/>
</dbReference>
<feature type="domain" description="N-acetyltransferase" evidence="2">
    <location>
        <begin position="10"/>
        <end position="155"/>
    </location>
</feature>
<evidence type="ECO:0000313" key="4">
    <source>
        <dbReference type="Proteomes" id="UP000013827"/>
    </source>
</evidence>
<feature type="region of interest" description="Disordered" evidence="1">
    <location>
        <begin position="179"/>
        <end position="198"/>
    </location>
</feature>
<name>A0A0D3IB90_EMIH1</name>
<dbReference type="Pfam" id="PF00583">
    <property type="entry name" value="Acetyltransf_1"/>
    <property type="match status" value="1"/>
</dbReference>
<reference evidence="4" key="1">
    <citation type="journal article" date="2013" name="Nature">
        <title>Pan genome of the phytoplankton Emiliania underpins its global distribution.</title>
        <authorList>
            <person name="Read B.A."/>
            <person name="Kegel J."/>
            <person name="Klute M.J."/>
            <person name="Kuo A."/>
            <person name="Lefebvre S.C."/>
            <person name="Maumus F."/>
            <person name="Mayer C."/>
            <person name="Miller J."/>
            <person name="Monier A."/>
            <person name="Salamov A."/>
            <person name="Young J."/>
            <person name="Aguilar M."/>
            <person name="Claverie J.M."/>
            <person name="Frickenhaus S."/>
            <person name="Gonzalez K."/>
            <person name="Herman E.K."/>
            <person name="Lin Y.C."/>
            <person name="Napier J."/>
            <person name="Ogata H."/>
            <person name="Sarno A.F."/>
            <person name="Shmutz J."/>
            <person name="Schroeder D."/>
            <person name="de Vargas C."/>
            <person name="Verret F."/>
            <person name="von Dassow P."/>
            <person name="Valentin K."/>
            <person name="Van de Peer Y."/>
            <person name="Wheeler G."/>
            <person name="Dacks J.B."/>
            <person name="Delwiche C.F."/>
            <person name="Dyhrman S.T."/>
            <person name="Glockner G."/>
            <person name="John U."/>
            <person name="Richards T."/>
            <person name="Worden A.Z."/>
            <person name="Zhang X."/>
            <person name="Grigoriev I.V."/>
            <person name="Allen A.E."/>
            <person name="Bidle K."/>
            <person name="Borodovsky M."/>
            <person name="Bowler C."/>
            <person name="Brownlee C."/>
            <person name="Cock J.M."/>
            <person name="Elias M."/>
            <person name="Gladyshev V.N."/>
            <person name="Groth M."/>
            <person name="Guda C."/>
            <person name="Hadaegh A."/>
            <person name="Iglesias-Rodriguez M.D."/>
            <person name="Jenkins J."/>
            <person name="Jones B.M."/>
            <person name="Lawson T."/>
            <person name="Leese F."/>
            <person name="Lindquist E."/>
            <person name="Lobanov A."/>
            <person name="Lomsadze A."/>
            <person name="Malik S.B."/>
            <person name="Marsh M.E."/>
            <person name="Mackinder L."/>
            <person name="Mock T."/>
            <person name="Mueller-Roeber B."/>
            <person name="Pagarete A."/>
            <person name="Parker M."/>
            <person name="Probert I."/>
            <person name="Quesneville H."/>
            <person name="Raines C."/>
            <person name="Rensing S.A."/>
            <person name="Riano-Pachon D.M."/>
            <person name="Richier S."/>
            <person name="Rokitta S."/>
            <person name="Shiraiwa Y."/>
            <person name="Soanes D.M."/>
            <person name="van der Giezen M."/>
            <person name="Wahlund T.M."/>
            <person name="Williams B."/>
            <person name="Wilson W."/>
            <person name="Wolfe G."/>
            <person name="Wurch L.L."/>
        </authorList>
    </citation>
    <scope>NUCLEOTIDE SEQUENCE</scope>
</reference>
<dbReference type="AlphaFoldDB" id="A0A0D3IB90"/>
<dbReference type="HOGENOM" id="CLU_1380369_0_0_1"/>
<evidence type="ECO:0000256" key="1">
    <source>
        <dbReference type="SAM" id="MobiDB-lite"/>
    </source>
</evidence>
<dbReference type="Proteomes" id="UP000013827">
    <property type="component" value="Unassembled WGS sequence"/>
</dbReference>
<organism evidence="3 4">
    <name type="scientific">Emiliania huxleyi (strain CCMP1516)</name>
    <dbReference type="NCBI Taxonomy" id="280463"/>
    <lineage>
        <taxon>Eukaryota</taxon>
        <taxon>Haptista</taxon>
        <taxon>Haptophyta</taxon>
        <taxon>Prymnesiophyceae</taxon>
        <taxon>Isochrysidales</taxon>
        <taxon>Noelaerhabdaceae</taxon>
        <taxon>Emiliania</taxon>
    </lineage>
</organism>
<dbReference type="RefSeq" id="XP_005760954.1">
    <property type="nucleotide sequence ID" value="XM_005760897.1"/>
</dbReference>
<dbReference type="InterPro" id="IPR000182">
    <property type="entry name" value="GNAT_dom"/>
</dbReference>
<dbReference type="PaxDb" id="2903-EOD08525"/>
<evidence type="ECO:0000259" key="2">
    <source>
        <dbReference type="PROSITE" id="PS51186"/>
    </source>
</evidence>
<accession>A0A0D3IB90</accession>
<evidence type="ECO:0000313" key="3">
    <source>
        <dbReference type="EnsemblProtists" id="EOD08525"/>
    </source>
</evidence>
<sequence length="198" mass="21818">MSRADIIPAIHLVPWRVTQLKTALDIEQRCTPWHWSRHAQLVAESLSSEGLLGFVEMWGENEGSVGNESAVAPQPCLFNLCVVPHARRSGIARALLDACEDACLDWGGSVLALRRSWLRRAGIPDDVLGWRARLAGWLEGWPEVAPLRLMRKRLSPAATDMPAVERACRSGARDDTTMLRLQGPHGTSSAPFANASRH</sequence>
<protein>
    <recommendedName>
        <fullName evidence="2">N-acetyltransferase domain-containing protein</fullName>
    </recommendedName>
</protein>
<dbReference type="SUPFAM" id="SSF55729">
    <property type="entry name" value="Acyl-CoA N-acyltransferases (Nat)"/>
    <property type="match status" value="1"/>
</dbReference>
<dbReference type="Gene3D" id="3.40.630.30">
    <property type="match status" value="1"/>
</dbReference>